<protein>
    <submittedName>
        <fullName evidence="1">Uncharacterized protein</fullName>
    </submittedName>
</protein>
<organism evidence="1">
    <name type="scientific">Amphimedon queenslandica</name>
    <name type="common">Sponge</name>
    <dbReference type="NCBI Taxonomy" id="400682"/>
    <lineage>
        <taxon>Eukaryota</taxon>
        <taxon>Metazoa</taxon>
        <taxon>Porifera</taxon>
        <taxon>Demospongiae</taxon>
        <taxon>Heteroscleromorpha</taxon>
        <taxon>Haplosclerida</taxon>
        <taxon>Niphatidae</taxon>
        <taxon>Amphimedon</taxon>
    </lineage>
</organism>
<sequence length="84" mass="9646">MIILISGFASIYLISHFHRVQFDRAGKWWKVRVVWHCEPFDEHVLTTCSSRGSCCCSTQPRSSQCSFSLLARNKQTLSGLVRIK</sequence>
<dbReference type="AlphaFoldDB" id="A0A1X7VCH1"/>
<dbReference type="InParanoid" id="A0A1X7VCH1"/>
<dbReference type="EnsemblMetazoa" id="Aqu2.1.37212_001">
    <property type="protein sequence ID" value="Aqu2.1.37212_001"/>
    <property type="gene ID" value="Aqu2.1.37212"/>
</dbReference>
<name>A0A1X7VCH1_AMPQE</name>
<evidence type="ECO:0000313" key="1">
    <source>
        <dbReference type="EnsemblMetazoa" id="Aqu2.1.37212_001"/>
    </source>
</evidence>
<accession>A0A1X7VCH1</accession>
<reference evidence="1" key="1">
    <citation type="submission" date="2017-05" db="UniProtKB">
        <authorList>
            <consortium name="EnsemblMetazoa"/>
        </authorList>
    </citation>
    <scope>IDENTIFICATION</scope>
</reference>
<proteinExistence type="predicted"/>